<dbReference type="Proteomes" id="UP001189429">
    <property type="component" value="Unassembled WGS sequence"/>
</dbReference>
<accession>A0ABN9PZ83</accession>
<dbReference type="EMBL" id="CAUYUJ010001736">
    <property type="protein sequence ID" value="CAK0797346.1"/>
    <property type="molecule type" value="Genomic_DNA"/>
</dbReference>
<proteinExistence type="predicted"/>
<name>A0ABN9PZ83_9DINO</name>
<evidence type="ECO:0000313" key="2">
    <source>
        <dbReference type="EMBL" id="CAK0797346.1"/>
    </source>
</evidence>
<organism evidence="2 3">
    <name type="scientific">Prorocentrum cordatum</name>
    <dbReference type="NCBI Taxonomy" id="2364126"/>
    <lineage>
        <taxon>Eukaryota</taxon>
        <taxon>Sar</taxon>
        <taxon>Alveolata</taxon>
        <taxon>Dinophyceae</taxon>
        <taxon>Prorocentrales</taxon>
        <taxon>Prorocentraceae</taxon>
        <taxon>Prorocentrum</taxon>
    </lineage>
</organism>
<reference evidence="2" key="1">
    <citation type="submission" date="2023-10" db="EMBL/GenBank/DDBJ databases">
        <authorList>
            <person name="Chen Y."/>
            <person name="Shah S."/>
            <person name="Dougan E. K."/>
            <person name="Thang M."/>
            <person name="Chan C."/>
        </authorList>
    </citation>
    <scope>NUCLEOTIDE SEQUENCE [LARGE SCALE GENOMIC DNA]</scope>
</reference>
<feature type="compositionally biased region" description="Basic and acidic residues" evidence="1">
    <location>
        <begin position="184"/>
        <end position="199"/>
    </location>
</feature>
<gene>
    <name evidence="2" type="ORF">PCOR1329_LOCUS6471</name>
</gene>
<feature type="region of interest" description="Disordered" evidence="1">
    <location>
        <begin position="176"/>
        <end position="199"/>
    </location>
</feature>
<protein>
    <recommendedName>
        <fullName evidence="4">U1-type domain-containing protein</fullName>
    </recommendedName>
</protein>
<sequence>MRPVQRGHQGRGEGLPLRLLRGGRGRRPRAPGPQHPDLKGKLHVRNREICETALRGMREEGWKLQMEGIGIRDQKYYCRACSKHDMWYQVFENHLNTNNHVRSLWGADLAKAPKHGGEAEKVWKAYVESWDSVLVEQGLWPSGDDALRPALPAAAAVAASWAPALGLRKAKATAKSSTTKALTKVREPEARQTPPLEERRSRWATSSSCPWTACSSPTTTSPRRGVGGFSDGRTFEDLIRDLQSGKVHPKRDNFLVLDVAYAEAERKAFSFNNRRLKCLKDSFAAFPSTLLQGA</sequence>
<evidence type="ECO:0000313" key="3">
    <source>
        <dbReference type="Proteomes" id="UP001189429"/>
    </source>
</evidence>
<comment type="caution">
    <text evidence="2">The sequence shown here is derived from an EMBL/GenBank/DDBJ whole genome shotgun (WGS) entry which is preliminary data.</text>
</comment>
<evidence type="ECO:0008006" key="4">
    <source>
        <dbReference type="Google" id="ProtNLM"/>
    </source>
</evidence>
<feature type="region of interest" description="Disordered" evidence="1">
    <location>
        <begin position="1"/>
        <end position="40"/>
    </location>
</feature>
<evidence type="ECO:0000256" key="1">
    <source>
        <dbReference type="SAM" id="MobiDB-lite"/>
    </source>
</evidence>
<keyword evidence="3" id="KW-1185">Reference proteome</keyword>